<feature type="region of interest" description="Disordered" evidence="1">
    <location>
        <begin position="255"/>
        <end position="280"/>
    </location>
</feature>
<accession>A0ABS8SJD6</accession>
<dbReference type="Proteomes" id="UP000823775">
    <property type="component" value="Unassembled WGS sequence"/>
</dbReference>
<feature type="compositionally biased region" description="Polar residues" evidence="1">
    <location>
        <begin position="29"/>
        <end position="40"/>
    </location>
</feature>
<evidence type="ECO:0000313" key="3">
    <source>
        <dbReference type="Proteomes" id="UP000823775"/>
    </source>
</evidence>
<proteinExistence type="predicted"/>
<feature type="compositionally biased region" description="Low complexity" evidence="1">
    <location>
        <begin position="79"/>
        <end position="88"/>
    </location>
</feature>
<reference evidence="2 3" key="1">
    <citation type="journal article" date="2021" name="BMC Genomics">
        <title>Datura genome reveals duplications of psychoactive alkaloid biosynthetic genes and high mutation rate following tissue culture.</title>
        <authorList>
            <person name="Rajewski A."/>
            <person name="Carter-House D."/>
            <person name="Stajich J."/>
            <person name="Litt A."/>
        </authorList>
    </citation>
    <scope>NUCLEOTIDE SEQUENCE [LARGE SCALE GENOMIC DNA]</scope>
    <source>
        <strain evidence="2">AR-01</strain>
    </source>
</reference>
<evidence type="ECO:0000256" key="1">
    <source>
        <dbReference type="SAM" id="MobiDB-lite"/>
    </source>
</evidence>
<feature type="compositionally biased region" description="Basic and acidic residues" evidence="1">
    <location>
        <begin position="255"/>
        <end position="270"/>
    </location>
</feature>
<feature type="compositionally biased region" description="Low complexity" evidence="1">
    <location>
        <begin position="48"/>
        <end position="64"/>
    </location>
</feature>
<feature type="compositionally biased region" description="Basic residues" evidence="1">
    <location>
        <begin position="271"/>
        <end position="280"/>
    </location>
</feature>
<keyword evidence="3" id="KW-1185">Reference proteome</keyword>
<dbReference type="EMBL" id="JACEIK010000547">
    <property type="protein sequence ID" value="MCD7458867.1"/>
    <property type="molecule type" value="Genomic_DNA"/>
</dbReference>
<feature type="region of interest" description="Disordered" evidence="1">
    <location>
        <begin position="28"/>
        <end position="88"/>
    </location>
</feature>
<sequence>MSQSSSPSKLFASLALLSPMETADLKTLFSKTPAPSSQPSLDDLGVTPSSEISPPLPLSLVPNLNTSIKDSNERKVENPISLSPPTSLPPLDSIMEAAGEKEYPFAGLESGVTIDEAIDGVTLGEPVYTPSSLTPGEVLTAQGLTQMAQGGIVAKISLPTQPFSDLPSLQKWDGTPGNLNILENPAASVDNEDEQPLCWKRKSDQKLHLEKIKEKSVDEEREIQPDVILDQENDKHDEDIYDEVSIGVMMRMEKASKPLDSKEGRSEGSKIVRKSSKRKVAAGSKRKQWEVIAKKEEVIGKEDRHAQPRERRRAGVKGQPLVSDLLSSQEKSNAKIERLTGLLARKEAEIVWLKDDPIEEPGLVVALHQENEDLKRDPIPRYGPPKGTKVAERQEPVYSCKVYCPCVGIPVSKGVLDQLEKMLANFWNSGIFTSHQEDRGIWKKNRSESFILKAGWESNGHSSLDSICLG</sequence>
<comment type="caution">
    <text evidence="2">The sequence shown here is derived from an EMBL/GenBank/DDBJ whole genome shotgun (WGS) entry which is preliminary data.</text>
</comment>
<protein>
    <submittedName>
        <fullName evidence="2">Uncharacterized protein</fullName>
    </submittedName>
</protein>
<organism evidence="2 3">
    <name type="scientific">Datura stramonium</name>
    <name type="common">Jimsonweed</name>
    <name type="synonym">Common thornapple</name>
    <dbReference type="NCBI Taxonomy" id="4076"/>
    <lineage>
        <taxon>Eukaryota</taxon>
        <taxon>Viridiplantae</taxon>
        <taxon>Streptophyta</taxon>
        <taxon>Embryophyta</taxon>
        <taxon>Tracheophyta</taxon>
        <taxon>Spermatophyta</taxon>
        <taxon>Magnoliopsida</taxon>
        <taxon>eudicotyledons</taxon>
        <taxon>Gunneridae</taxon>
        <taxon>Pentapetalae</taxon>
        <taxon>asterids</taxon>
        <taxon>lamiids</taxon>
        <taxon>Solanales</taxon>
        <taxon>Solanaceae</taxon>
        <taxon>Solanoideae</taxon>
        <taxon>Datureae</taxon>
        <taxon>Datura</taxon>
    </lineage>
</organism>
<gene>
    <name evidence="2" type="ORF">HAX54_039426</name>
</gene>
<name>A0ABS8SJD6_DATST</name>
<evidence type="ECO:0000313" key="2">
    <source>
        <dbReference type="EMBL" id="MCD7458867.1"/>
    </source>
</evidence>